<dbReference type="Gene3D" id="3.30.70.2970">
    <property type="entry name" value="Protein of unknown function (DUF541), domain 2"/>
    <property type="match status" value="1"/>
</dbReference>
<dbReference type="GO" id="GO:0006974">
    <property type="term" value="P:DNA damage response"/>
    <property type="evidence" value="ECO:0007669"/>
    <property type="project" value="TreeGrafter"/>
</dbReference>
<feature type="chain" id="PRO_5020603378" evidence="1">
    <location>
        <begin position="22"/>
        <end position="234"/>
    </location>
</feature>
<organism evidence="2 3">
    <name type="scientific">Afipia massiliensis</name>
    <dbReference type="NCBI Taxonomy" id="211460"/>
    <lineage>
        <taxon>Bacteria</taxon>
        <taxon>Pseudomonadati</taxon>
        <taxon>Pseudomonadota</taxon>
        <taxon>Alphaproteobacteria</taxon>
        <taxon>Hyphomicrobiales</taxon>
        <taxon>Nitrobacteraceae</taxon>
        <taxon>Afipia</taxon>
    </lineage>
</organism>
<dbReference type="InterPro" id="IPR007497">
    <property type="entry name" value="SIMPL/DUF541"/>
</dbReference>
<sequence>MRARTVIAAIALAAMASSASGQTLPPTVSVTGEASISVPPDLAQIDSGVTTEAKTAREASEANNKAMGGVLQALKNAGLAEKDIQTSRLSLSPQSAPSRNANAPFLIVGYRASNRVTVTIRDITKVADTIDVLVGAGANEISGIGFMVSKASKLLDDARSEAIADARRKAEIYAKAANISIGAPISISEETTPGPIPYRKMATRMDAAAAPVAQGEETLRVSVSVSYEIKQKAQ</sequence>
<keyword evidence="1" id="KW-0732">Signal</keyword>
<dbReference type="OrthoDB" id="9813144at2"/>
<keyword evidence="3" id="KW-1185">Reference proteome</keyword>
<protein>
    <submittedName>
        <fullName evidence="2">DUF541 domain-containing protein</fullName>
    </submittedName>
</protein>
<dbReference type="Proteomes" id="UP000034832">
    <property type="component" value="Unassembled WGS sequence"/>
</dbReference>
<evidence type="ECO:0000313" key="3">
    <source>
        <dbReference type="Proteomes" id="UP000034832"/>
    </source>
</evidence>
<proteinExistence type="predicted"/>
<gene>
    <name evidence="2" type="ORF">YH63_006720</name>
</gene>
<dbReference type="AlphaFoldDB" id="A0A4U6BLP8"/>
<reference evidence="2" key="1">
    <citation type="submission" date="2019-04" db="EMBL/GenBank/DDBJ databases">
        <title>Whole genome sequencing of cave bacteria.</title>
        <authorList>
            <person name="Gan H.M."/>
            <person name="Barton H."/>
            <person name="Savka M.A."/>
        </authorList>
    </citation>
    <scope>NUCLEOTIDE SEQUENCE [LARGE SCALE GENOMIC DNA]</scope>
    <source>
        <strain evidence="2">LC387</strain>
    </source>
</reference>
<feature type="signal peptide" evidence="1">
    <location>
        <begin position="1"/>
        <end position="21"/>
    </location>
</feature>
<accession>A0A4U6BLP8</accession>
<dbReference type="Pfam" id="PF04402">
    <property type="entry name" value="SIMPL"/>
    <property type="match status" value="1"/>
</dbReference>
<dbReference type="RefSeq" id="WP_046828269.1">
    <property type="nucleotide sequence ID" value="NZ_LBIA02000001.1"/>
</dbReference>
<name>A0A4U6BLP8_9BRAD</name>
<dbReference type="EMBL" id="LBIA02000001">
    <property type="protein sequence ID" value="TKT71127.1"/>
    <property type="molecule type" value="Genomic_DNA"/>
</dbReference>
<evidence type="ECO:0000313" key="2">
    <source>
        <dbReference type="EMBL" id="TKT71127.1"/>
    </source>
</evidence>
<evidence type="ECO:0000256" key="1">
    <source>
        <dbReference type="SAM" id="SignalP"/>
    </source>
</evidence>
<dbReference type="PANTHER" id="PTHR34387:SF1">
    <property type="entry name" value="PERIPLASMIC IMMUNOGENIC PROTEIN"/>
    <property type="match status" value="1"/>
</dbReference>
<dbReference type="InterPro" id="IPR052022">
    <property type="entry name" value="26kDa_periplasmic_antigen"/>
</dbReference>
<dbReference type="Gene3D" id="3.30.110.170">
    <property type="entry name" value="Protein of unknown function (DUF541), domain 1"/>
    <property type="match status" value="1"/>
</dbReference>
<dbReference type="PANTHER" id="PTHR34387">
    <property type="entry name" value="SLR1258 PROTEIN"/>
    <property type="match status" value="1"/>
</dbReference>
<comment type="caution">
    <text evidence="2">The sequence shown here is derived from an EMBL/GenBank/DDBJ whole genome shotgun (WGS) entry which is preliminary data.</text>
</comment>